<sequence length="165" mass="18218">ISFLQLCGVLEEINSSLTSKVNNVSDAIQENASRIANACVQVSNLNNRLSLFAADQFIESNKIVVSSFVVPSGMFQRVGDDTSVCTNPPLNSQTIIPNKQTGTIDNLRQAVSMGLELMRTRFKRIDIRPEDLDEDDDPIFASIQNIIVFQDENLSRPLPFLIGSS</sequence>
<proteinExistence type="predicted"/>
<reference evidence="1 2" key="2">
    <citation type="submission" date="2018-11" db="EMBL/GenBank/DDBJ databases">
        <authorList>
            <consortium name="Pathogen Informatics"/>
        </authorList>
    </citation>
    <scope>NUCLEOTIDE SEQUENCE [LARGE SCALE GENOMIC DNA]</scope>
</reference>
<protein>
    <submittedName>
        <fullName evidence="3">WASH_WAHD domain-containing protein</fullName>
    </submittedName>
</protein>
<dbReference type="EMBL" id="UZAJ01016507">
    <property type="protein sequence ID" value="VDO76438.1"/>
    <property type="molecule type" value="Genomic_DNA"/>
</dbReference>
<dbReference type="Proteomes" id="UP000267606">
    <property type="component" value="Unassembled WGS sequence"/>
</dbReference>
<reference evidence="3" key="1">
    <citation type="submission" date="2016-06" db="UniProtKB">
        <authorList>
            <consortium name="WormBaseParasite"/>
        </authorList>
    </citation>
    <scope>IDENTIFICATION</scope>
</reference>
<evidence type="ECO:0000313" key="1">
    <source>
        <dbReference type="EMBL" id="VDO76438.1"/>
    </source>
</evidence>
<dbReference type="AlphaFoldDB" id="A0A183HVC2"/>
<name>A0A183HVC2_9BILA</name>
<dbReference type="STRING" id="387005.A0A183HVC2"/>
<evidence type="ECO:0000313" key="2">
    <source>
        <dbReference type="Proteomes" id="UP000267606"/>
    </source>
</evidence>
<gene>
    <name evidence="1" type="ORF">OFLC_LOCUS11435</name>
</gene>
<keyword evidence="2" id="KW-1185">Reference proteome</keyword>
<evidence type="ECO:0000313" key="3">
    <source>
        <dbReference type="WBParaSite" id="OFLC_0001143401-mRNA-1"/>
    </source>
</evidence>
<organism evidence="3">
    <name type="scientific">Onchocerca flexuosa</name>
    <dbReference type="NCBI Taxonomy" id="387005"/>
    <lineage>
        <taxon>Eukaryota</taxon>
        <taxon>Metazoa</taxon>
        <taxon>Ecdysozoa</taxon>
        <taxon>Nematoda</taxon>
        <taxon>Chromadorea</taxon>
        <taxon>Rhabditida</taxon>
        <taxon>Spirurina</taxon>
        <taxon>Spiruromorpha</taxon>
        <taxon>Filarioidea</taxon>
        <taxon>Onchocercidae</taxon>
        <taxon>Onchocerca</taxon>
    </lineage>
</organism>
<dbReference type="WBParaSite" id="OFLC_0001143401-mRNA-1">
    <property type="protein sequence ID" value="OFLC_0001143401-mRNA-1"/>
    <property type="gene ID" value="OFLC_0001143401"/>
</dbReference>
<accession>A0A183HVC2</accession>